<dbReference type="Gene3D" id="3.90.226.10">
    <property type="entry name" value="2-enoyl-CoA Hydratase, Chain A, domain 1"/>
    <property type="match status" value="1"/>
</dbReference>
<sequence>MVLQFTKENGVARLKFNRPNKYNSFNQELAFAVQKALDDCKNDDAIRVIVLTGEGKAFCAGQDLAEATDPNGPPLKNIVGEHYNPIVTRLREIEKPVIAAVNGVAAGAGANLALACDIVVAKKSAVFIQAFAAIGLIPDSGGTFFLPRLVGAQKALALMMTGDKVTAEEAEKMNMIYKSIDDQEFEENIDKMTSKMAKMPTRGYGLTKKAVNESFNNTLREQLDVEERLQAEAGATEDFKEGTQAFLEKRKPNFKGR</sequence>
<protein>
    <submittedName>
        <fullName evidence="5">2-(1,2-epoxy-1,2-dihydrophenyl)acetyl-CoA isomerase</fullName>
    </submittedName>
</protein>
<comment type="similarity">
    <text evidence="1 3">Belongs to the enoyl-CoA hydratase/isomerase family.</text>
</comment>
<dbReference type="OrthoDB" id="9775794at2"/>
<evidence type="ECO:0000256" key="1">
    <source>
        <dbReference type="ARBA" id="ARBA00005254"/>
    </source>
</evidence>
<dbReference type="RefSeq" id="WP_109357983.1">
    <property type="nucleotide sequence ID" value="NZ_QFRJ01000001.1"/>
</dbReference>
<evidence type="ECO:0000256" key="4">
    <source>
        <dbReference type="SAM" id="MobiDB-lite"/>
    </source>
</evidence>
<gene>
    <name evidence="5" type="ORF">DIT68_01195</name>
</gene>
<dbReference type="CDD" id="cd06558">
    <property type="entry name" value="crotonase-like"/>
    <property type="match status" value="1"/>
</dbReference>
<evidence type="ECO:0000313" key="6">
    <source>
        <dbReference type="Proteomes" id="UP000245370"/>
    </source>
</evidence>
<feature type="region of interest" description="Disordered" evidence="4">
    <location>
        <begin position="234"/>
        <end position="257"/>
    </location>
</feature>
<name>A0A2U2XGI4_9FLAO</name>
<keyword evidence="6" id="KW-1185">Reference proteome</keyword>
<comment type="caution">
    <text evidence="5">The sequence shown here is derived from an EMBL/GenBank/DDBJ whole genome shotgun (WGS) entry which is preliminary data.</text>
</comment>
<feature type="compositionally biased region" description="Basic and acidic residues" evidence="4">
    <location>
        <begin position="237"/>
        <end position="251"/>
    </location>
</feature>
<dbReference type="InterPro" id="IPR018376">
    <property type="entry name" value="Enoyl-CoA_hyd/isom_CS"/>
</dbReference>
<dbReference type="InterPro" id="IPR029045">
    <property type="entry name" value="ClpP/crotonase-like_dom_sf"/>
</dbReference>
<reference evidence="5 6" key="2">
    <citation type="submission" date="2018-05" db="EMBL/GenBank/DDBJ databases">
        <authorList>
            <person name="Lanie J.A."/>
            <person name="Ng W.-L."/>
            <person name="Kazmierczak K.M."/>
            <person name="Andrzejewski T.M."/>
            <person name="Davidsen T.M."/>
            <person name="Wayne K.J."/>
            <person name="Tettelin H."/>
            <person name="Glass J.I."/>
            <person name="Rusch D."/>
            <person name="Podicherti R."/>
            <person name="Tsui H.-C.T."/>
            <person name="Winkler M.E."/>
        </authorList>
    </citation>
    <scope>NUCLEOTIDE SEQUENCE [LARGE SCALE GENOMIC DNA]</scope>
    <source>
        <strain evidence="5 6">C305</strain>
    </source>
</reference>
<dbReference type="InterPro" id="IPR014748">
    <property type="entry name" value="Enoyl-CoA_hydra_C"/>
</dbReference>
<dbReference type="SUPFAM" id="SSF52096">
    <property type="entry name" value="ClpP/crotonase"/>
    <property type="match status" value="1"/>
</dbReference>
<evidence type="ECO:0000256" key="3">
    <source>
        <dbReference type="RuleBase" id="RU003707"/>
    </source>
</evidence>
<proteinExistence type="inferred from homology"/>
<dbReference type="Pfam" id="PF00378">
    <property type="entry name" value="ECH_1"/>
    <property type="match status" value="1"/>
</dbReference>
<dbReference type="PROSITE" id="PS00166">
    <property type="entry name" value="ENOYL_COA_HYDRATASE"/>
    <property type="match status" value="1"/>
</dbReference>
<evidence type="ECO:0000313" key="5">
    <source>
        <dbReference type="EMBL" id="PWH86905.1"/>
    </source>
</evidence>
<dbReference type="PANTHER" id="PTHR43459:SF1">
    <property type="entry name" value="EG:BACN32G11.4 PROTEIN"/>
    <property type="match status" value="1"/>
</dbReference>
<dbReference type="GO" id="GO:0016836">
    <property type="term" value="F:hydro-lyase activity"/>
    <property type="evidence" value="ECO:0007669"/>
    <property type="project" value="UniProtKB-ARBA"/>
</dbReference>
<dbReference type="FunFam" id="1.10.12.10:FF:000001">
    <property type="entry name" value="Probable enoyl-CoA hydratase, mitochondrial"/>
    <property type="match status" value="1"/>
</dbReference>
<dbReference type="InterPro" id="IPR001753">
    <property type="entry name" value="Enoyl-CoA_hydra/iso"/>
</dbReference>
<dbReference type="PANTHER" id="PTHR43459">
    <property type="entry name" value="ENOYL-COA HYDRATASE"/>
    <property type="match status" value="1"/>
</dbReference>
<evidence type="ECO:0000256" key="2">
    <source>
        <dbReference type="ARBA" id="ARBA00023239"/>
    </source>
</evidence>
<reference evidence="5 6" key="1">
    <citation type="submission" date="2018-05" db="EMBL/GenBank/DDBJ databases">
        <title>Brumimicrobium oceani sp. nov., isolated from coastal sediment.</title>
        <authorList>
            <person name="Kou Y."/>
        </authorList>
    </citation>
    <scope>NUCLEOTIDE SEQUENCE [LARGE SCALE GENOMIC DNA]</scope>
    <source>
        <strain evidence="5 6">C305</strain>
    </source>
</reference>
<dbReference type="EMBL" id="QFRJ01000001">
    <property type="protein sequence ID" value="PWH86905.1"/>
    <property type="molecule type" value="Genomic_DNA"/>
</dbReference>
<dbReference type="AlphaFoldDB" id="A0A2U2XGI4"/>
<dbReference type="Gene3D" id="1.10.12.10">
    <property type="entry name" value="Lyase 2-enoyl-coa Hydratase, Chain A, domain 2"/>
    <property type="match status" value="1"/>
</dbReference>
<keyword evidence="2" id="KW-0456">Lyase</keyword>
<organism evidence="5 6">
    <name type="scientific">Brumimicrobium oceani</name>
    <dbReference type="NCBI Taxonomy" id="2100725"/>
    <lineage>
        <taxon>Bacteria</taxon>
        <taxon>Pseudomonadati</taxon>
        <taxon>Bacteroidota</taxon>
        <taxon>Flavobacteriia</taxon>
        <taxon>Flavobacteriales</taxon>
        <taxon>Crocinitomicaceae</taxon>
        <taxon>Brumimicrobium</taxon>
    </lineage>
</organism>
<dbReference type="GO" id="GO:0016853">
    <property type="term" value="F:isomerase activity"/>
    <property type="evidence" value="ECO:0007669"/>
    <property type="project" value="UniProtKB-KW"/>
</dbReference>
<accession>A0A2U2XGI4</accession>
<keyword evidence="5" id="KW-0413">Isomerase</keyword>
<dbReference type="Proteomes" id="UP000245370">
    <property type="component" value="Unassembled WGS sequence"/>
</dbReference>